<evidence type="ECO:0000313" key="3">
    <source>
        <dbReference type="Proteomes" id="UP000199470"/>
    </source>
</evidence>
<protein>
    <submittedName>
        <fullName evidence="2">Uncharacterized protein</fullName>
    </submittedName>
</protein>
<feature type="compositionally biased region" description="Low complexity" evidence="1">
    <location>
        <begin position="9"/>
        <end position="34"/>
    </location>
</feature>
<reference evidence="2 3" key="1">
    <citation type="submission" date="2016-10" db="EMBL/GenBank/DDBJ databases">
        <authorList>
            <person name="de Groot N.N."/>
        </authorList>
    </citation>
    <scope>NUCLEOTIDE SEQUENCE [LARGE SCALE GENOMIC DNA]</scope>
    <source>
        <strain evidence="2 3">ATCC 43154</strain>
    </source>
</reference>
<dbReference type="AlphaFoldDB" id="A0A1I4M501"/>
<proteinExistence type="predicted"/>
<dbReference type="RefSeq" id="WP_093387544.1">
    <property type="nucleotide sequence ID" value="NZ_FOTW01000010.1"/>
</dbReference>
<name>A0A1I4M501_9BURK</name>
<gene>
    <name evidence="2" type="ORF">SAMN02982985_02246</name>
</gene>
<evidence type="ECO:0000313" key="2">
    <source>
        <dbReference type="EMBL" id="SFL98274.1"/>
    </source>
</evidence>
<dbReference type="EMBL" id="FOTW01000010">
    <property type="protein sequence ID" value="SFL98274.1"/>
    <property type="molecule type" value="Genomic_DNA"/>
</dbReference>
<sequence>MINANNSRPGGAQSQGAGAPHPGADNPLGQAAQQGAADAMAFQLWVSQQATSLAKLKVFHSMAKQVNDQQ</sequence>
<dbReference type="STRING" id="758825.SAMN02982985_02246"/>
<feature type="region of interest" description="Disordered" evidence="1">
    <location>
        <begin position="1"/>
        <end position="34"/>
    </location>
</feature>
<organism evidence="2 3">
    <name type="scientific">Rugamonas rubra</name>
    <dbReference type="NCBI Taxonomy" id="758825"/>
    <lineage>
        <taxon>Bacteria</taxon>
        <taxon>Pseudomonadati</taxon>
        <taxon>Pseudomonadota</taxon>
        <taxon>Betaproteobacteria</taxon>
        <taxon>Burkholderiales</taxon>
        <taxon>Oxalobacteraceae</taxon>
        <taxon>Telluria group</taxon>
        <taxon>Rugamonas</taxon>
    </lineage>
</organism>
<keyword evidence="3" id="KW-1185">Reference proteome</keyword>
<dbReference type="Proteomes" id="UP000199470">
    <property type="component" value="Unassembled WGS sequence"/>
</dbReference>
<accession>A0A1I4M501</accession>
<evidence type="ECO:0000256" key="1">
    <source>
        <dbReference type="SAM" id="MobiDB-lite"/>
    </source>
</evidence>